<protein>
    <submittedName>
        <fullName evidence="1">Uncharacterized protein</fullName>
    </submittedName>
</protein>
<evidence type="ECO:0000313" key="2">
    <source>
        <dbReference type="Proteomes" id="UP000186455"/>
    </source>
</evidence>
<evidence type="ECO:0000313" key="1">
    <source>
        <dbReference type="EMBL" id="OKH91470.1"/>
    </source>
</evidence>
<accession>A0A1Q4V155</accession>
<dbReference type="RefSeq" id="WP_073793155.1">
    <property type="nucleotide sequence ID" value="NZ_LFBV01000009.1"/>
</dbReference>
<name>A0A1Q4V155_9ACTN</name>
<gene>
    <name evidence="1" type="ORF">AB852_28330</name>
</gene>
<sequence length="67" mass="7357">MTHFLVALLALAIGWYWGHRTARIRLIVLGAHPAADQAALALTDACCEQWWTSCGAHHEPACERSST</sequence>
<keyword evidence="2" id="KW-1185">Reference proteome</keyword>
<dbReference type="EMBL" id="LFBV01000009">
    <property type="protein sequence ID" value="OKH91470.1"/>
    <property type="molecule type" value="Genomic_DNA"/>
</dbReference>
<comment type="caution">
    <text evidence="1">The sequence shown here is derived from an EMBL/GenBank/DDBJ whole genome shotgun (WGS) entry which is preliminary data.</text>
</comment>
<dbReference type="AlphaFoldDB" id="A0A1Q4V155"/>
<organism evidence="1 2">
    <name type="scientific">Streptomyces uncialis</name>
    <dbReference type="NCBI Taxonomy" id="1048205"/>
    <lineage>
        <taxon>Bacteria</taxon>
        <taxon>Bacillati</taxon>
        <taxon>Actinomycetota</taxon>
        <taxon>Actinomycetes</taxon>
        <taxon>Kitasatosporales</taxon>
        <taxon>Streptomycetaceae</taxon>
        <taxon>Streptomyces</taxon>
    </lineage>
</organism>
<dbReference type="STRING" id="1048205.AB852_28330"/>
<proteinExistence type="predicted"/>
<reference evidence="1 2" key="1">
    <citation type="submission" date="2015-06" db="EMBL/GenBank/DDBJ databases">
        <title>Cloning and characterization of the uncialamcin biosynthetic gene cluster.</title>
        <authorList>
            <person name="Yan X."/>
            <person name="Huang T."/>
            <person name="Ge H."/>
            <person name="Shen B."/>
        </authorList>
    </citation>
    <scope>NUCLEOTIDE SEQUENCE [LARGE SCALE GENOMIC DNA]</scope>
    <source>
        <strain evidence="1 2">DCA2648</strain>
    </source>
</reference>
<dbReference type="Proteomes" id="UP000186455">
    <property type="component" value="Unassembled WGS sequence"/>
</dbReference>